<organism evidence="1 2">
    <name type="scientific">Gynuella sunshinyii YC6258</name>
    <dbReference type="NCBI Taxonomy" id="1445510"/>
    <lineage>
        <taxon>Bacteria</taxon>
        <taxon>Pseudomonadati</taxon>
        <taxon>Pseudomonadota</taxon>
        <taxon>Gammaproteobacteria</taxon>
        <taxon>Oceanospirillales</taxon>
        <taxon>Saccharospirillaceae</taxon>
        <taxon>Gynuella</taxon>
    </lineage>
</organism>
<reference evidence="1 2" key="1">
    <citation type="submission" date="2014-01" db="EMBL/GenBank/DDBJ databases">
        <title>Full genme sequencing of cellulolytic bacterium Gynuella sunshinyii YC6258T gen. nov., sp. nov.</title>
        <authorList>
            <person name="Khan H."/>
            <person name="Chung E.J."/>
            <person name="Chung Y.R."/>
        </authorList>
    </citation>
    <scope>NUCLEOTIDE SEQUENCE [LARGE SCALE GENOMIC DNA]</scope>
    <source>
        <strain evidence="1 2">YC6258</strain>
    </source>
</reference>
<protein>
    <submittedName>
        <fullName evidence="1">Uncharacterized protein</fullName>
    </submittedName>
</protein>
<dbReference type="RefSeq" id="WP_144407651.1">
    <property type="nucleotide sequence ID" value="NZ_CP007142.1"/>
</dbReference>
<accession>A0A0C5VPH6</accession>
<dbReference type="KEGG" id="gsn:YC6258_03227"/>
<evidence type="ECO:0000313" key="1">
    <source>
        <dbReference type="EMBL" id="AJQ95263.1"/>
    </source>
</evidence>
<dbReference type="HOGENOM" id="CLU_2329817_0_0_6"/>
<keyword evidence="2" id="KW-1185">Reference proteome</keyword>
<proteinExistence type="predicted"/>
<dbReference type="AlphaFoldDB" id="A0A0C5VPH6"/>
<gene>
    <name evidence="1" type="ORF">YC6258_03227</name>
</gene>
<dbReference type="EMBL" id="CP007142">
    <property type="protein sequence ID" value="AJQ95263.1"/>
    <property type="molecule type" value="Genomic_DNA"/>
</dbReference>
<dbReference type="Proteomes" id="UP000032266">
    <property type="component" value="Chromosome"/>
</dbReference>
<evidence type="ECO:0000313" key="2">
    <source>
        <dbReference type="Proteomes" id="UP000032266"/>
    </source>
</evidence>
<name>A0A0C5VPH6_9GAMM</name>
<sequence>MGRNQKIILLTTHEYSSPDKPLLVKLMQEGFALLLIAGADARSWENMVDAMIMQQPSSHDPAHKPCVMSFSQSSVTQLLDMAINCPDNNNHEIRMIRT</sequence>